<keyword evidence="2" id="KW-1185">Reference proteome</keyword>
<organism evidence="1 2">
    <name type="scientific">Erythroxylum novogranatense</name>
    <dbReference type="NCBI Taxonomy" id="1862640"/>
    <lineage>
        <taxon>Eukaryota</taxon>
        <taxon>Viridiplantae</taxon>
        <taxon>Streptophyta</taxon>
        <taxon>Embryophyta</taxon>
        <taxon>Tracheophyta</taxon>
        <taxon>Spermatophyta</taxon>
        <taxon>Magnoliopsida</taxon>
        <taxon>eudicotyledons</taxon>
        <taxon>Gunneridae</taxon>
        <taxon>Pentapetalae</taxon>
        <taxon>rosids</taxon>
        <taxon>fabids</taxon>
        <taxon>Malpighiales</taxon>
        <taxon>Erythroxylaceae</taxon>
        <taxon>Erythroxylum</taxon>
    </lineage>
</organism>
<accession>A0AAV8SZT4</accession>
<proteinExistence type="predicted"/>
<dbReference type="EMBL" id="JAIWQS010000007">
    <property type="protein sequence ID" value="KAJ8759823.1"/>
    <property type="molecule type" value="Genomic_DNA"/>
</dbReference>
<protein>
    <submittedName>
        <fullName evidence="1">Uncharacterized protein</fullName>
    </submittedName>
</protein>
<dbReference type="Proteomes" id="UP001159364">
    <property type="component" value="Linkage Group LG07"/>
</dbReference>
<comment type="caution">
    <text evidence="1">The sequence shown here is derived from an EMBL/GenBank/DDBJ whole genome shotgun (WGS) entry which is preliminary data.</text>
</comment>
<name>A0AAV8SZT4_9ROSI</name>
<evidence type="ECO:0000313" key="2">
    <source>
        <dbReference type="Proteomes" id="UP001159364"/>
    </source>
</evidence>
<dbReference type="AlphaFoldDB" id="A0AAV8SZT4"/>
<reference evidence="1 2" key="1">
    <citation type="submission" date="2021-09" db="EMBL/GenBank/DDBJ databases">
        <title>Genomic insights and catalytic innovation underlie evolution of tropane alkaloids biosynthesis.</title>
        <authorList>
            <person name="Wang Y.-J."/>
            <person name="Tian T."/>
            <person name="Huang J.-P."/>
            <person name="Huang S.-X."/>
        </authorList>
    </citation>
    <scope>NUCLEOTIDE SEQUENCE [LARGE SCALE GENOMIC DNA]</scope>
    <source>
        <strain evidence="1">KIB-2018</strain>
        <tissue evidence="1">Leaf</tissue>
    </source>
</reference>
<sequence>MGSQGAVIPNLVSSTAHCIENIESNEHAPHGSDIFGIDADDKMDSCSLSDSLSTVLGDFRVQSKSYKRKSFSIGDGEELARNWRSSPSISVDLYLDMADQMSE</sequence>
<gene>
    <name evidence="1" type="ORF">K2173_009924</name>
</gene>
<evidence type="ECO:0000313" key="1">
    <source>
        <dbReference type="EMBL" id="KAJ8759823.1"/>
    </source>
</evidence>